<evidence type="ECO:0000313" key="1">
    <source>
        <dbReference type="EMBL" id="QHM71645.1"/>
    </source>
</evidence>
<gene>
    <name evidence="1" type="ORF">C7M51_01936</name>
</gene>
<reference evidence="1 2" key="1">
    <citation type="submission" date="2018-03" db="EMBL/GenBank/DDBJ databases">
        <title>Pantoea intestinalis SRCM103226 isolated form the mealworm.</title>
        <authorList>
            <person name="Jeong D.-Y."/>
            <person name="Kim J.W."/>
        </authorList>
    </citation>
    <scope>NUCLEOTIDE SEQUENCE [LARGE SCALE GENOMIC DNA]</scope>
    <source>
        <strain evidence="1 2">SRCM103226</strain>
    </source>
</reference>
<accession>A0A6P1Q1C1</accession>
<protein>
    <submittedName>
        <fullName evidence="1">Uncharacterized protein</fullName>
    </submittedName>
</protein>
<dbReference type="RefSeq" id="WP_160621600.1">
    <property type="nucleotide sequence ID" value="NZ_CP028271.1"/>
</dbReference>
<dbReference type="AlphaFoldDB" id="A0A6P1Q1C1"/>
<evidence type="ECO:0000313" key="2">
    <source>
        <dbReference type="Proteomes" id="UP000464053"/>
    </source>
</evidence>
<keyword evidence="2" id="KW-1185">Reference proteome</keyword>
<sequence>MELNKAKIYDAALACWGFDAQVLTVAEECSELAAATTRFINHKANGNAVAEEAADVEIMIEQLRHNGMNDMIEQQKARKLTRLAQRVGIESDPVSPFAPAVSELLADAREQLEMAEALYCDPKTSKRLSAHRARMAIGLLMRAAQAMISEQQRAEARR</sequence>
<dbReference type="CDD" id="cd11539">
    <property type="entry name" value="NTP-PPase_u2"/>
    <property type="match status" value="1"/>
</dbReference>
<dbReference type="Proteomes" id="UP000464053">
    <property type="component" value="Chromosome"/>
</dbReference>
<dbReference type="OrthoDB" id="6556189at2"/>
<dbReference type="EMBL" id="CP028271">
    <property type="protein sequence ID" value="QHM71645.1"/>
    <property type="molecule type" value="Genomic_DNA"/>
</dbReference>
<proteinExistence type="predicted"/>
<dbReference type="KEGG" id="mint:C7M51_01936"/>
<name>A0A6P1Q1C1_9GAMM</name>
<organism evidence="1 2">
    <name type="scientific">Mixta intestinalis</name>
    <dbReference type="NCBI Taxonomy" id="1615494"/>
    <lineage>
        <taxon>Bacteria</taxon>
        <taxon>Pseudomonadati</taxon>
        <taxon>Pseudomonadota</taxon>
        <taxon>Gammaproteobacteria</taxon>
        <taxon>Enterobacterales</taxon>
        <taxon>Erwiniaceae</taxon>
        <taxon>Mixta</taxon>
    </lineage>
</organism>